<dbReference type="InterPro" id="IPR001375">
    <property type="entry name" value="Peptidase_S9_cat"/>
</dbReference>
<evidence type="ECO:0000256" key="5">
    <source>
        <dbReference type="ARBA" id="ARBA00022825"/>
    </source>
</evidence>
<organism evidence="8 9">
    <name type="scientific">Polaribacter butkevichii</name>
    <dbReference type="NCBI Taxonomy" id="218490"/>
    <lineage>
        <taxon>Bacteria</taxon>
        <taxon>Pseudomonadati</taxon>
        <taxon>Bacteroidota</taxon>
        <taxon>Flavobacteriia</taxon>
        <taxon>Flavobacteriales</taxon>
        <taxon>Flavobacteriaceae</taxon>
    </lineage>
</organism>
<dbReference type="InterPro" id="IPR002470">
    <property type="entry name" value="Peptidase_S9A"/>
</dbReference>
<dbReference type="SUPFAM" id="SSF53474">
    <property type="entry name" value="alpha/beta-Hydrolases"/>
    <property type="match status" value="1"/>
</dbReference>
<accession>A0A2P6CDY9</accession>
<proteinExistence type="predicted"/>
<evidence type="ECO:0000313" key="8">
    <source>
        <dbReference type="EMBL" id="PQJ73135.1"/>
    </source>
</evidence>
<dbReference type="RefSeq" id="WP_105048802.1">
    <property type="nucleotide sequence ID" value="NZ_CP150661.1"/>
</dbReference>
<dbReference type="InterPro" id="IPR051167">
    <property type="entry name" value="Prolyl_oligopep/macrocyclase"/>
</dbReference>
<keyword evidence="4" id="KW-0378">Hydrolase</keyword>
<dbReference type="InterPro" id="IPR029058">
    <property type="entry name" value="AB_hydrolase_fold"/>
</dbReference>
<dbReference type="Pfam" id="PF02897">
    <property type="entry name" value="Peptidase_S9_N"/>
    <property type="match status" value="1"/>
</dbReference>
<dbReference type="InterPro" id="IPR023302">
    <property type="entry name" value="Pept_S9A_N"/>
</dbReference>
<feature type="domain" description="Peptidase S9A N-terminal" evidence="7">
    <location>
        <begin position="268"/>
        <end position="368"/>
    </location>
</feature>
<dbReference type="SUPFAM" id="SSF50993">
    <property type="entry name" value="Peptidase/esterase 'gauge' domain"/>
    <property type="match status" value="1"/>
</dbReference>
<protein>
    <recommendedName>
        <fullName evidence="2">prolyl oligopeptidase</fullName>
        <ecNumber evidence="2">3.4.21.26</ecNumber>
    </recommendedName>
</protein>
<evidence type="ECO:0000256" key="2">
    <source>
        <dbReference type="ARBA" id="ARBA00011897"/>
    </source>
</evidence>
<evidence type="ECO:0000259" key="6">
    <source>
        <dbReference type="Pfam" id="PF00326"/>
    </source>
</evidence>
<dbReference type="PANTHER" id="PTHR42881:SF2">
    <property type="entry name" value="PROLYL ENDOPEPTIDASE"/>
    <property type="match status" value="1"/>
</dbReference>
<dbReference type="EC" id="3.4.21.26" evidence="2"/>
<gene>
    <name evidence="8" type="ORF">BTO14_07640</name>
</gene>
<evidence type="ECO:0000256" key="1">
    <source>
        <dbReference type="ARBA" id="ARBA00001070"/>
    </source>
</evidence>
<dbReference type="GO" id="GO:0070012">
    <property type="term" value="F:oligopeptidase activity"/>
    <property type="evidence" value="ECO:0007669"/>
    <property type="project" value="TreeGrafter"/>
</dbReference>
<reference evidence="8 9" key="1">
    <citation type="submission" date="2016-12" db="EMBL/GenBank/DDBJ databases">
        <title>Trade-off between light-utilization and light-protection in marine flavobacteria.</title>
        <authorList>
            <person name="Kumagai Y."/>
            <person name="Yoshizawa S."/>
            <person name="Kogure K."/>
            <person name="Iwasaki W."/>
        </authorList>
    </citation>
    <scope>NUCLEOTIDE SEQUENCE [LARGE SCALE GENOMIC DNA]</scope>
    <source>
        <strain evidence="8 9">KCTC 12100</strain>
    </source>
</reference>
<comment type="caution">
    <text evidence="8">The sequence shown here is derived from an EMBL/GenBank/DDBJ whole genome shotgun (WGS) entry which is preliminary data.</text>
</comment>
<dbReference type="GO" id="GO:0004252">
    <property type="term" value="F:serine-type endopeptidase activity"/>
    <property type="evidence" value="ECO:0007669"/>
    <property type="project" value="UniProtKB-EC"/>
</dbReference>
<dbReference type="GO" id="GO:0006508">
    <property type="term" value="P:proteolysis"/>
    <property type="evidence" value="ECO:0007669"/>
    <property type="project" value="UniProtKB-KW"/>
</dbReference>
<dbReference type="Pfam" id="PF00326">
    <property type="entry name" value="Peptidase_S9"/>
    <property type="match status" value="1"/>
</dbReference>
<dbReference type="Proteomes" id="UP000247345">
    <property type="component" value="Unassembled WGS sequence"/>
</dbReference>
<feature type="domain" description="Peptidase S9 prolyl oligopeptidase catalytic" evidence="6">
    <location>
        <begin position="429"/>
        <end position="632"/>
    </location>
</feature>
<sequence length="635" mass="74528">MKKHLFLFLTSIFILRCSSPSEQEFSLNEKEFKLWKTTQDSLFSKQSIPYRDYKRKIIKNTQKIINAQEWVPKCTNIGKYSFFIKKNKVFYKNKNSKEKYKLFTILDSVNFGPISILEKNHSNYLILKSSQFSNDDYLVQIWDIDKKKLIKKINALNFPKIQSTRNNLFYTQYENQYEVKYLFRYNFSTGQVYKVKNYKGQFSVLSKNKICNFSSKEYFLIDDNTSVIKNKSIELFGEKNIRPIAVSDMKIYGFKELKNKIKIFELLLSDRNFKFKEVFTINEKITIREAFLKNENLLLSIIKKGVNYLYKVDLKNNNDFKVLNLPKYGTIDLIDKDLINITIKFSSFTIPQIIYNFNTNEQNLKITNKTLINSEQYEVKQKWVINKKDSIPLLLFHKKNVKLDSSSPLILYGYGGFKISSTPYYNPFIQYFIDNGGIYAIAGVKGGGEMGKEWHIKGKGLSKKESFNDFKRTLDYLIINKYSKPSKIAILGYSIGGLLINYSVINYSDKFNTAISINSISDVTNLHKYLKRGYSTEYGNSNQFETFNYQKEYSPLINAKKIESNFLIVSGDKDDRVSPLHSYKFVKELQNKGSKNVYFYNMKNIGHGSQNVKQYYETQSEIYSFILYHLKMNIN</sequence>
<evidence type="ECO:0000259" key="7">
    <source>
        <dbReference type="Pfam" id="PF02897"/>
    </source>
</evidence>
<comment type="catalytic activity">
    <reaction evidence="1">
        <text>Hydrolysis of Pro-|-Xaa &gt;&gt; Ala-|-Xaa in oligopeptides.</text>
        <dbReference type="EC" id="3.4.21.26"/>
    </reaction>
</comment>
<evidence type="ECO:0000256" key="3">
    <source>
        <dbReference type="ARBA" id="ARBA00022670"/>
    </source>
</evidence>
<dbReference type="GO" id="GO:0005829">
    <property type="term" value="C:cytosol"/>
    <property type="evidence" value="ECO:0007669"/>
    <property type="project" value="TreeGrafter"/>
</dbReference>
<dbReference type="Gene3D" id="2.130.10.120">
    <property type="entry name" value="Prolyl oligopeptidase, N-terminal domain"/>
    <property type="match status" value="1"/>
</dbReference>
<dbReference type="PRINTS" id="PR00862">
    <property type="entry name" value="PROLIGOPTASE"/>
</dbReference>
<keyword evidence="3" id="KW-0645">Protease</keyword>
<evidence type="ECO:0000256" key="4">
    <source>
        <dbReference type="ARBA" id="ARBA00022801"/>
    </source>
</evidence>
<dbReference type="OrthoDB" id="9801421at2"/>
<evidence type="ECO:0000313" key="9">
    <source>
        <dbReference type="Proteomes" id="UP000247345"/>
    </source>
</evidence>
<dbReference type="Gene3D" id="3.40.50.1820">
    <property type="entry name" value="alpha/beta hydrolase"/>
    <property type="match status" value="1"/>
</dbReference>
<dbReference type="AlphaFoldDB" id="A0A2P6CDY9"/>
<dbReference type="PANTHER" id="PTHR42881">
    <property type="entry name" value="PROLYL ENDOPEPTIDASE"/>
    <property type="match status" value="1"/>
</dbReference>
<keyword evidence="5" id="KW-0720">Serine protease</keyword>
<name>A0A2P6CDY9_9FLAO</name>
<dbReference type="EMBL" id="MSCK01000001">
    <property type="protein sequence ID" value="PQJ73135.1"/>
    <property type="molecule type" value="Genomic_DNA"/>
</dbReference>
<keyword evidence="9" id="KW-1185">Reference proteome</keyword>